<keyword evidence="1" id="KW-0732">Signal</keyword>
<dbReference type="Gene3D" id="3.15.10.30">
    <property type="entry name" value="Haemolymph juvenile hormone binding protein"/>
    <property type="match status" value="1"/>
</dbReference>
<accession>A0A811TZ47</accession>
<dbReference type="Pfam" id="PF06585">
    <property type="entry name" value="JHBP"/>
    <property type="match status" value="1"/>
</dbReference>
<dbReference type="InterPro" id="IPR010562">
    <property type="entry name" value="Haemolymph_juvenile_hormone-bd"/>
</dbReference>
<evidence type="ECO:0000313" key="3">
    <source>
        <dbReference type="Proteomes" id="UP000606786"/>
    </source>
</evidence>
<comment type="caution">
    <text evidence="2">The sequence shown here is derived from an EMBL/GenBank/DDBJ whole genome shotgun (WGS) entry which is preliminary data.</text>
</comment>
<organism evidence="2 3">
    <name type="scientific">Ceratitis capitata</name>
    <name type="common">Mediterranean fruit fly</name>
    <name type="synonym">Tephritis capitata</name>
    <dbReference type="NCBI Taxonomy" id="7213"/>
    <lineage>
        <taxon>Eukaryota</taxon>
        <taxon>Metazoa</taxon>
        <taxon>Ecdysozoa</taxon>
        <taxon>Arthropoda</taxon>
        <taxon>Hexapoda</taxon>
        <taxon>Insecta</taxon>
        <taxon>Pterygota</taxon>
        <taxon>Neoptera</taxon>
        <taxon>Endopterygota</taxon>
        <taxon>Diptera</taxon>
        <taxon>Brachycera</taxon>
        <taxon>Muscomorpha</taxon>
        <taxon>Tephritoidea</taxon>
        <taxon>Tephritidae</taxon>
        <taxon>Ceratitis</taxon>
        <taxon>Ceratitis</taxon>
    </lineage>
</organism>
<dbReference type="PANTHER" id="PTHR11008:SF32">
    <property type="entry name" value="CIRCADIAN CLOCK-CONTROLLED PROTEIN DAYWAKE-RELATED"/>
    <property type="match status" value="1"/>
</dbReference>
<gene>
    <name evidence="2" type="ORF">CCAP1982_LOCUS923</name>
</gene>
<dbReference type="GO" id="GO:0005615">
    <property type="term" value="C:extracellular space"/>
    <property type="evidence" value="ECO:0007669"/>
    <property type="project" value="TreeGrafter"/>
</dbReference>
<sequence length="178" mass="20098">MKFYYILILLTASVGAVSAGPVSKKERPQLPSFVKVCRRNDPNLDMCARQSLLAMKDLFHYGIPELFIPPITPLVIPEIKMDQDSGAIYLHSTFKNITVNGLANYTINELHINPKKMRLTLVMSVPKVAMDAKYVMKGKIMMMPLMGNGDFKANFSDVELSTLITAERYIKIIVYLPR</sequence>
<evidence type="ECO:0000313" key="2">
    <source>
        <dbReference type="EMBL" id="CAD6992042.1"/>
    </source>
</evidence>
<feature type="chain" id="PRO_5032693086" evidence="1">
    <location>
        <begin position="20"/>
        <end position="178"/>
    </location>
</feature>
<evidence type="ECO:0000256" key="1">
    <source>
        <dbReference type="SAM" id="SignalP"/>
    </source>
</evidence>
<dbReference type="SMART" id="SM00700">
    <property type="entry name" value="JHBP"/>
    <property type="match status" value="1"/>
</dbReference>
<feature type="signal peptide" evidence="1">
    <location>
        <begin position="1"/>
        <end position="19"/>
    </location>
</feature>
<dbReference type="EMBL" id="CAJHJT010000001">
    <property type="protein sequence ID" value="CAD6992042.1"/>
    <property type="molecule type" value="Genomic_DNA"/>
</dbReference>
<proteinExistence type="predicted"/>
<dbReference type="Proteomes" id="UP000606786">
    <property type="component" value="Unassembled WGS sequence"/>
</dbReference>
<keyword evidence="3" id="KW-1185">Reference proteome</keyword>
<reference evidence="2" key="1">
    <citation type="submission" date="2020-11" db="EMBL/GenBank/DDBJ databases">
        <authorList>
            <person name="Whitehead M."/>
        </authorList>
    </citation>
    <scope>NUCLEOTIDE SEQUENCE</scope>
    <source>
        <strain evidence="2">EGII</strain>
    </source>
</reference>
<name>A0A811TZ47_CERCA</name>
<dbReference type="OrthoDB" id="8174700at2759"/>
<dbReference type="PANTHER" id="PTHR11008">
    <property type="entry name" value="PROTEIN TAKEOUT-LIKE PROTEIN"/>
    <property type="match status" value="1"/>
</dbReference>
<dbReference type="InterPro" id="IPR038606">
    <property type="entry name" value="To_sf"/>
</dbReference>
<dbReference type="AlphaFoldDB" id="A0A811TZ47"/>
<protein>
    <submittedName>
        <fullName evidence="2">(Mediterranean fruit fly) hypothetical protein</fullName>
    </submittedName>
</protein>